<dbReference type="Gene3D" id="3.20.20.370">
    <property type="entry name" value="Glycoside hydrolase/deacetylase"/>
    <property type="match status" value="1"/>
</dbReference>
<organism evidence="2 3">
    <name type="scientific">Carboxydocella sporoproducens DSM 16521</name>
    <dbReference type="NCBI Taxonomy" id="1121270"/>
    <lineage>
        <taxon>Bacteria</taxon>
        <taxon>Bacillati</taxon>
        <taxon>Bacillota</taxon>
        <taxon>Clostridia</taxon>
        <taxon>Eubacteriales</taxon>
        <taxon>Clostridiales Family XVI. Incertae Sedis</taxon>
        <taxon>Carboxydocella</taxon>
    </lineage>
</organism>
<evidence type="ECO:0000313" key="2">
    <source>
        <dbReference type="EMBL" id="SJZ86897.1"/>
    </source>
</evidence>
<dbReference type="PANTHER" id="PTHR10587:SF80">
    <property type="entry name" value="CHITOOLIGOSACCHARIDE DEACETYLASE"/>
    <property type="match status" value="1"/>
</dbReference>
<dbReference type="GO" id="GO:0005975">
    <property type="term" value="P:carbohydrate metabolic process"/>
    <property type="evidence" value="ECO:0007669"/>
    <property type="project" value="InterPro"/>
</dbReference>
<dbReference type="InterPro" id="IPR011330">
    <property type="entry name" value="Glyco_hydro/deAcase_b/a-brl"/>
</dbReference>
<dbReference type="GO" id="GO:0016020">
    <property type="term" value="C:membrane"/>
    <property type="evidence" value="ECO:0007669"/>
    <property type="project" value="TreeGrafter"/>
</dbReference>
<protein>
    <submittedName>
        <fullName evidence="2">Polysaccharide deacetylase</fullName>
    </submittedName>
</protein>
<dbReference type="Pfam" id="PF01522">
    <property type="entry name" value="Polysacc_deac_1"/>
    <property type="match status" value="1"/>
</dbReference>
<sequence>MCNVAWGEEYLPPLLKVLKDKNVKITFFVEGQWAQKNGDLVREIVAYGHEVENHGFRHVYPTRLGRRQLIEDITRTAEILRGLTGKPTVYYHPPYRDFNDFVISTAYETGHITVINNIDTIDWQKPAPEIILQRVKRKLRNGGIILIHPTAPTVLALPSLINQIRQEGYEIESIGKLLTNMSS</sequence>
<dbReference type="SUPFAM" id="SSF88713">
    <property type="entry name" value="Glycoside hydrolase/deacetylase"/>
    <property type="match status" value="1"/>
</dbReference>
<dbReference type="InterPro" id="IPR050248">
    <property type="entry name" value="Polysacc_deacetylase_ArnD"/>
</dbReference>
<dbReference type="AlphaFoldDB" id="A0A1T4P6F0"/>
<dbReference type="OrthoDB" id="61520at2"/>
<proteinExistence type="predicted"/>
<gene>
    <name evidence="2" type="ORF">SAMN02745885_01152</name>
</gene>
<dbReference type="InterPro" id="IPR002509">
    <property type="entry name" value="NODB_dom"/>
</dbReference>
<evidence type="ECO:0000313" key="3">
    <source>
        <dbReference type="Proteomes" id="UP000189933"/>
    </source>
</evidence>
<feature type="domain" description="NodB homology" evidence="1">
    <location>
        <begin position="1"/>
        <end position="172"/>
    </location>
</feature>
<evidence type="ECO:0000259" key="1">
    <source>
        <dbReference type="PROSITE" id="PS51677"/>
    </source>
</evidence>
<dbReference type="PROSITE" id="PS51677">
    <property type="entry name" value="NODB"/>
    <property type="match status" value="1"/>
</dbReference>
<dbReference type="EMBL" id="FUXM01000010">
    <property type="protein sequence ID" value="SJZ86897.1"/>
    <property type="molecule type" value="Genomic_DNA"/>
</dbReference>
<keyword evidence="3" id="KW-1185">Reference proteome</keyword>
<dbReference type="GO" id="GO:0016810">
    <property type="term" value="F:hydrolase activity, acting on carbon-nitrogen (but not peptide) bonds"/>
    <property type="evidence" value="ECO:0007669"/>
    <property type="project" value="InterPro"/>
</dbReference>
<name>A0A1T4P6F0_9FIRM</name>
<dbReference type="PANTHER" id="PTHR10587">
    <property type="entry name" value="GLYCOSYL TRANSFERASE-RELATED"/>
    <property type="match status" value="1"/>
</dbReference>
<accession>A0A1T4P6F0</accession>
<reference evidence="3" key="1">
    <citation type="submission" date="2017-02" db="EMBL/GenBank/DDBJ databases">
        <authorList>
            <person name="Varghese N."/>
            <person name="Submissions S."/>
        </authorList>
    </citation>
    <scope>NUCLEOTIDE SEQUENCE [LARGE SCALE GENOMIC DNA]</scope>
    <source>
        <strain evidence="3">DSM 16521</strain>
    </source>
</reference>
<dbReference type="Proteomes" id="UP000189933">
    <property type="component" value="Unassembled WGS sequence"/>
</dbReference>